<reference evidence="1 2" key="1">
    <citation type="journal article" date="2019" name="Commun. Biol.">
        <title>The bagworm genome reveals a unique fibroin gene that provides high tensile strength.</title>
        <authorList>
            <person name="Kono N."/>
            <person name="Nakamura H."/>
            <person name="Ohtoshi R."/>
            <person name="Tomita M."/>
            <person name="Numata K."/>
            <person name="Arakawa K."/>
        </authorList>
    </citation>
    <scope>NUCLEOTIDE SEQUENCE [LARGE SCALE GENOMIC DNA]</scope>
</reference>
<evidence type="ECO:0000313" key="2">
    <source>
        <dbReference type="Proteomes" id="UP000299102"/>
    </source>
</evidence>
<proteinExistence type="predicted"/>
<accession>A0A4C1UZ46</accession>
<dbReference type="EMBL" id="BGZK01000244">
    <property type="protein sequence ID" value="GBP31296.1"/>
    <property type="molecule type" value="Genomic_DNA"/>
</dbReference>
<dbReference type="Proteomes" id="UP000299102">
    <property type="component" value="Unassembled WGS sequence"/>
</dbReference>
<dbReference type="AlphaFoldDB" id="A0A4C1UZ46"/>
<evidence type="ECO:0000313" key="1">
    <source>
        <dbReference type="EMBL" id="GBP31296.1"/>
    </source>
</evidence>
<keyword evidence="2" id="KW-1185">Reference proteome</keyword>
<sequence>MRTRMPSTSCAFLNIVPGDTGPRAQVDAHRDVDARQTLVATRVGAERSADPLHTEVFAGTKLDVAALPRVTLRMSRETLPAGDYIIILALLQSYLIGRMKRVNVNGVRASGSTDYMGVPHGSLEQINTVLDGIPIVCHLALFQFFLSFWELLMHSPEIFNVPYVKHDHKAKRYTLAILSENRFRIIANTFLFCYLQAERDIQIAAKILRLIKNYVRNLMKESGAAVIATIGFTIQWD</sequence>
<gene>
    <name evidence="1" type="ORF">EVAR_31421_1</name>
</gene>
<protein>
    <submittedName>
        <fullName evidence="1">Uncharacterized protein</fullName>
    </submittedName>
</protein>
<name>A0A4C1UZ46_EUMVA</name>
<comment type="caution">
    <text evidence="1">The sequence shown here is derived from an EMBL/GenBank/DDBJ whole genome shotgun (WGS) entry which is preliminary data.</text>
</comment>
<organism evidence="1 2">
    <name type="scientific">Eumeta variegata</name>
    <name type="common">Bagworm moth</name>
    <name type="synonym">Eumeta japonica</name>
    <dbReference type="NCBI Taxonomy" id="151549"/>
    <lineage>
        <taxon>Eukaryota</taxon>
        <taxon>Metazoa</taxon>
        <taxon>Ecdysozoa</taxon>
        <taxon>Arthropoda</taxon>
        <taxon>Hexapoda</taxon>
        <taxon>Insecta</taxon>
        <taxon>Pterygota</taxon>
        <taxon>Neoptera</taxon>
        <taxon>Endopterygota</taxon>
        <taxon>Lepidoptera</taxon>
        <taxon>Glossata</taxon>
        <taxon>Ditrysia</taxon>
        <taxon>Tineoidea</taxon>
        <taxon>Psychidae</taxon>
        <taxon>Oiketicinae</taxon>
        <taxon>Eumeta</taxon>
    </lineage>
</organism>